<feature type="region of interest" description="Disordered" evidence="1">
    <location>
        <begin position="87"/>
        <end position="109"/>
    </location>
</feature>
<feature type="compositionally biased region" description="Low complexity" evidence="1">
    <location>
        <begin position="266"/>
        <end position="279"/>
    </location>
</feature>
<dbReference type="GO" id="GO:0036064">
    <property type="term" value="C:ciliary basal body"/>
    <property type="evidence" value="ECO:0007669"/>
    <property type="project" value="TreeGrafter"/>
</dbReference>
<feature type="compositionally biased region" description="Basic and acidic residues" evidence="1">
    <location>
        <begin position="418"/>
        <end position="444"/>
    </location>
</feature>
<feature type="region of interest" description="Disordered" evidence="1">
    <location>
        <begin position="409"/>
        <end position="480"/>
    </location>
</feature>
<dbReference type="Pfam" id="PF15244">
    <property type="entry name" value="HSD3"/>
    <property type="match status" value="1"/>
</dbReference>
<dbReference type="GO" id="GO:0005930">
    <property type="term" value="C:axoneme"/>
    <property type="evidence" value="ECO:0007669"/>
    <property type="project" value="TreeGrafter"/>
</dbReference>
<accession>A0AAV2BRF4</accession>
<evidence type="ECO:0000313" key="2">
    <source>
        <dbReference type="EMBL" id="CAL1298482.1"/>
    </source>
</evidence>
<protein>
    <submittedName>
        <fullName evidence="2">Uncharacterized protein</fullName>
    </submittedName>
</protein>
<feature type="compositionally biased region" description="Polar residues" evidence="1">
    <location>
        <begin position="281"/>
        <end position="291"/>
    </location>
</feature>
<reference evidence="2 3" key="1">
    <citation type="submission" date="2024-04" db="EMBL/GenBank/DDBJ databases">
        <authorList>
            <person name="Rising A."/>
            <person name="Reimegard J."/>
            <person name="Sonavane S."/>
            <person name="Akerstrom W."/>
            <person name="Nylinder S."/>
            <person name="Hedman E."/>
            <person name="Kallberg Y."/>
        </authorList>
    </citation>
    <scope>NUCLEOTIDE SEQUENCE [LARGE SCALE GENOMIC DNA]</scope>
</reference>
<dbReference type="PANTHER" id="PTHR14917">
    <property type="entry name" value="SPERMATOGENESIS-ASSOCIATED PROTEIN 7"/>
    <property type="match status" value="1"/>
</dbReference>
<dbReference type="AlphaFoldDB" id="A0AAV2BRF4"/>
<organism evidence="2 3">
    <name type="scientific">Larinioides sclopetarius</name>
    <dbReference type="NCBI Taxonomy" id="280406"/>
    <lineage>
        <taxon>Eukaryota</taxon>
        <taxon>Metazoa</taxon>
        <taxon>Ecdysozoa</taxon>
        <taxon>Arthropoda</taxon>
        <taxon>Chelicerata</taxon>
        <taxon>Arachnida</taxon>
        <taxon>Araneae</taxon>
        <taxon>Araneomorphae</taxon>
        <taxon>Entelegynae</taxon>
        <taxon>Araneoidea</taxon>
        <taxon>Araneidae</taxon>
        <taxon>Larinioides</taxon>
    </lineage>
</organism>
<evidence type="ECO:0000313" key="3">
    <source>
        <dbReference type="Proteomes" id="UP001497382"/>
    </source>
</evidence>
<sequence>MDDVPDYDDDIYEVDSDAGNFVRLSHLNNKSSVLSPESQNITSQYLALQQLDAHQRMISRAKSIVDTSAPKSLQSYISVVNRKKKKNWRKTNNEHGASNMENLDNDLRPATSSRIPTSISEEDDNLSLNTSVNKGVQTGIPFGNFSSKTADKISWYLEALRHGELQSPFFLGTESSRSFHQSQASNRNRKKAVKGDILDLHTNCFVKPSKPFSPKIVANTNAKSKVKDMRCYNPPFRKKKHSSSHSSDTFESYEQEDESNEEENESQQSSGSSSVAEESQLNRATPSENALNFKSTTSSLHMHPRDHLESFDQLRSFRRTFDKEYFYAENDNEEDKYLNFLSKVTEDILRSGVYSDKAIKQAFEFHMQFYQDEANKDKLQSLLNQVLDGLKISGDESEDIPSWRNPLLITFSRPNSPPEKESPDVLPDTRTDTETNSRTFDDSNFHSMNQTNTDDNQSDRNISQDNLSNHSENESLQTMS</sequence>
<feature type="compositionally biased region" description="Acidic residues" evidence="1">
    <location>
        <begin position="251"/>
        <end position="265"/>
    </location>
</feature>
<feature type="compositionally biased region" description="Polar residues" evidence="1">
    <location>
        <begin position="445"/>
        <end position="480"/>
    </location>
</feature>
<dbReference type="PANTHER" id="PTHR14917:SF4">
    <property type="entry name" value="SPERMATOGENESIS-ASSOCIATED 7"/>
    <property type="match status" value="1"/>
</dbReference>
<dbReference type="GO" id="GO:0000226">
    <property type="term" value="P:microtubule cytoskeleton organization"/>
    <property type="evidence" value="ECO:0007669"/>
    <property type="project" value="TreeGrafter"/>
</dbReference>
<dbReference type="EMBL" id="CAXIEN010000462">
    <property type="protein sequence ID" value="CAL1298482.1"/>
    <property type="molecule type" value="Genomic_DNA"/>
</dbReference>
<feature type="region of interest" description="Disordered" evidence="1">
    <location>
        <begin position="228"/>
        <end position="291"/>
    </location>
</feature>
<name>A0AAV2BRF4_9ARAC</name>
<evidence type="ECO:0000256" key="1">
    <source>
        <dbReference type="SAM" id="MobiDB-lite"/>
    </source>
</evidence>
<dbReference type="Proteomes" id="UP001497382">
    <property type="component" value="Unassembled WGS sequence"/>
</dbReference>
<dbReference type="InterPro" id="IPR029357">
    <property type="entry name" value="SPATA7"/>
</dbReference>
<keyword evidence="3" id="KW-1185">Reference proteome</keyword>
<comment type="caution">
    <text evidence="2">The sequence shown here is derived from an EMBL/GenBank/DDBJ whole genome shotgun (WGS) entry which is preliminary data.</text>
</comment>
<gene>
    <name evidence="2" type="ORF">LARSCL_LOCUS20855</name>
</gene>
<proteinExistence type="predicted"/>